<feature type="domain" description="Glycoside hydrolase family 2 immunoglobulin-like beta-sandwich" evidence="7">
    <location>
        <begin position="202"/>
        <end position="305"/>
    </location>
</feature>
<name>A0A212J7T9_9BACT</name>
<dbReference type="GO" id="GO:0004567">
    <property type="term" value="F:beta-mannosidase activity"/>
    <property type="evidence" value="ECO:0007669"/>
    <property type="project" value="UniProtKB-EC"/>
</dbReference>
<dbReference type="EMBL" id="FLUM01000001">
    <property type="protein sequence ID" value="SBV95511.1"/>
    <property type="molecule type" value="Genomic_DNA"/>
</dbReference>
<evidence type="ECO:0000256" key="3">
    <source>
        <dbReference type="ARBA" id="ARBA00012754"/>
    </source>
</evidence>
<organism evidence="10">
    <name type="scientific">uncultured Dysgonomonas sp</name>
    <dbReference type="NCBI Taxonomy" id="206096"/>
    <lineage>
        <taxon>Bacteria</taxon>
        <taxon>Pseudomonadati</taxon>
        <taxon>Bacteroidota</taxon>
        <taxon>Bacteroidia</taxon>
        <taxon>Bacteroidales</taxon>
        <taxon>Dysgonomonadaceae</taxon>
        <taxon>Dysgonomonas</taxon>
        <taxon>environmental samples</taxon>
    </lineage>
</organism>
<evidence type="ECO:0000259" key="9">
    <source>
        <dbReference type="Pfam" id="PF22666"/>
    </source>
</evidence>
<evidence type="ECO:0000259" key="7">
    <source>
        <dbReference type="Pfam" id="PF00703"/>
    </source>
</evidence>
<dbReference type="SUPFAM" id="SSF49303">
    <property type="entry name" value="beta-Galactosidase/glucuronidase domain"/>
    <property type="match status" value="1"/>
</dbReference>
<reference evidence="10" key="1">
    <citation type="submission" date="2016-04" db="EMBL/GenBank/DDBJ databases">
        <authorList>
            <person name="Evans L.H."/>
            <person name="Alamgir A."/>
            <person name="Owens N."/>
            <person name="Weber N.D."/>
            <person name="Virtaneva K."/>
            <person name="Barbian K."/>
            <person name="Babar A."/>
            <person name="Rosenke K."/>
        </authorList>
    </citation>
    <scope>NUCLEOTIDE SEQUENCE</scope>
    <source>
        <strain evidence="10">86-1</strain>
    </source>
</reference>
<dbReference type="SUPFAM" id="SSF49785">
    <property type="entry name" value="Galactose-binding domain-like"/>
    <property type="match status" value="1"/>
</dbReference>
<dbReference type="Pfam" id="PF00703">
    <property type="entry name" value="Glyco_hydro_2"/>
    <property type="match status" value="1"/>
</dbReference>
<dbReference type="PANTHER" id="PTHR43730:SF1">
    <property type="entry name" value="BETA-MANNOSIDASE"/>
    <property type="match status" value="1"/>
</dbReference>
<dbReference type="PANTHER" id="PTHR43730">
    <property type="entry name" value="BETA-MANNOSIDASE"/>
    <property type="match status" value="1"/>
</dbReference>
<evidence type="ECO:0000256" key="1">
    <source>
        <dbReference type="ARBA" id="ARBA00000829"/>
    </source>
</evidence>
<dbReference type="Gene3D" id="2.60.120.260">
    <property type="entry name" value="Galactose-binding domain-like"/>
    <property type="match status" value="1"/>
</dbReference>
<dbReference type="GO" id="GO:0005975">
    <property type="term" value="P:carbohydrate metabolic process"/>
    <property type="evidence" value="ECO:0007669"/>
    <property type="project" value="InterPro"/>
</dbReference>
<dbReference type="InterPro" id="IPR013783">
    <property type="entry name" value="Ig-like_fold"/>
</dbReference>
<dbReference type="InterPro" id="IPR008979">
    <property type="entry name" value="Galactose-bd-like_sf"/>
</dbReference>
<evidence type="ECO:0000259" key="8">
    <source>
        <dbReference type="Pfam" id="PF02836"/>
    </source>
</evidence>
<comment type="similarity">
    <text evidence="2">Belongs to the glycosyl hydrolase 2 family.</text>
</comment>
<evidence type="ECO:0000256" key="2">
    <source>
        <dbReference type="ARBA" id="ARBA00007401"/>
    </source>
</evidence>
<keyword evidence="5 10" id="KW-0378">Hydrolase</keyword>
<proteinExistence type="inferred from homology"/>
<dbReference type="Pfam" id="PF22666">
    <property type="entry name" value="Glyco_hydro_2_N2"/>
    <property type="match status" value="1"/>
</dbReference>
<dbReference type="Gene3D" id="3.20.20.80">
    <property type="entry name" value="Glycosidases"/>
    <property type="match status" value="1"/>
</dbReference>
<evidence type="ECO:0000313" key="10">
    <source>
        <dbReference type="EMBL" id="SBV95511.1"/>
    </source>
</evidence>
<dbReference type="InterPro" id="IPR050887">
    <property type="entry name" value="Beta-mannosidase_GH2"/>
</dbReference>
<dbReference type="Gene3D" id="2.60.40.10">
    <property type="entry name" value="Immunoglobulins"/>
    <property type="match status" value="1"/>
</dbReference>
<protein>
    <recommendedName>
        <fullName evidence="3">beta-mannosidase</fullName>
        <ecNumber evidence="3">3.2.1.25</ecNumber>
    </recommendedName>
</protein>
<dbReference type="InterPro" id="IPR017853">
    <property type="entry name" value="GH"/>
</dbReference>
<dbReference type="InterPro" id="IPR036156">
    <property type="entry name" value="Beta-gal/glucu_dom_sf"/>
</dbReference>
<gene>
    <name evidence="10" type="ORF">KL86DYS1_11410</name>
</gene>
<evidence type="ECO:0000256" key="6">
    <source>
        <dbReference type="ARBA" id="ARBA00023295"/>
    </source>
</evidence>
<dbReference type="Pfam" id="PF02836">
    <property type="entry name" value="Glyco_hydro_2_C"/>
    <property type="match status" value="1"/>
</dbReference>
<evidence type="ECO:0000256" key="5">
    <source>
        <dbReference type="ARBA" id="ARBA00022801"/>
    </source>
</evidence>
<dbReference type="GO" id="GO:0006516">
    <property type="term" value="P:glycoprotein catabolic process"/>
    <property type="evidence" value="ECO:0007669"/>
    <property type="project" value="TreeGrafter"/>
</dbReference>
<feature type="domain" description="Beta-mannosidase-like galactose-binding" evidence="9">
    <location>
        <begin position="46"/>
        <end position="190"/>
    </location>
</feature>
<keyword evidence="4" id="KW-0732">Signal</keyword>
<comment type="catalytic activity">
    <reaction evidence="1">
        <text>Hydrolysis of terminal, non-reducing beta-D-mannose residues in beta-D-mannosides.</text>
        <dbReference type="EC" id="3.2.1.25"/>
    </reaction>
</comment>
<sequence>MGRQTSNESGGEISENEIIFFLIMSTNPIEWILGYSFSKEQYPVSFFSAIVPGAVQLDIARAEKYPDYKYADNCKKFRWMEDVYYTYKTVFPRPILDSGRRFWFISKGIDYQFEIQINGETIHEQEGMFSYVEIDLTDYLRVNNTLEILIYPAPKLTGCPDDRTQASHVVKPAVSYGWDWHPRLVPLGIWDETFFEIRNSSYIKDVQIDYELSDSFDQAEITLNVDANVAETSRFEWKLLSADNRVTLSISGSMSELVTERCSLSNPELWWPHDHGTPYLYISEFCLFDDESNLLDQRIQRIGFRQVDLVMNQGAWSEPKEFPKTRSVSPSQIKINGREIFAKGTNWVNPEIFPGIITKEKYNHLLDLVVETNFNIVRSWGGGIINKEPFFDLCDEKGIMVWQEFPLACNEYPDDKHYLAVLKQEATSIIKRLRKHASLVLWCGGNELFNSWSGMTEQSLPLRLLDSLCWQYDRNTPFIMTSPLFGMAHGNYVFRWNGKDIFETINNSKNTAYTEFGIPGASSVDVLKSIITEEELFPPTEGSAWETHHAFNAWDADKNTWLCYNLLIEYMGEITSLAELVEYSQIIQSVGYKAIFEEARRQKPYCSVAMNWCYNEPWPTAANNSLISYPAIPKMALYAVRDSCRPFCVSARISKFIWFEDKDFFAEIWMLNDTFDTFDKHQVIVKLQSQEEEIEILQWTSSDINSNTNLPGPTVRFKLPRWNTIFFKLIVEVVNYPEFSSEYTLLYKKKKTVDKSLTKAMNVTV</sequence>
<dbReference type="InterPro" id="IPR054593">
    <property type="entry name" value="Beta-mannosidase-like_N2"/>
</dbReference>
<dbReference type="SUPFAM" id="SSF51445">
    <property type="entry name" value="(Trans)glycosidases"/>
    <property type="match status" value="1"/>
</dbReference>
<evidence type="ECO:0000256" key="4">
    <source>
        <dbReference type="ARBA" id="ARBA00022729"/>
    </source>
</evidence>
<keyword evidence="6" id="KW-0326">Glycosidase</keyword>
<accession>A0A212J7T9</accession>
<dbReference type="AlphaFoldDB" id="A0A212J7T9"/>
<dbReference type="InterPro" id="IPR006102">
    <property type="entry name" value="Ig-like_GH2"/>
</dbReference>
<dbReference type="EC" id="3.2.1.25" evidence="3"/>
<dbReference type="InterPro" id="IPR006103">
    <property type="entry name" value="Glyco_hydro_2_cat"/>
</dbReference>
<feature type="domain" description="Glycoside hydrolase family 2 catalytic" evidence="8">
    <location>
        <begin position="329"/>
        <end position="448"/>
    </location>
</feature>